<dbReference type="GO" id="GO:0003677">
    <property type="term" value="F:DNA binding"/>
    <property type="evidence" value="ECO:0007669"/>
    <property type="project" value="UniProtKB-KW"/>
</dbReference>
<keyword evidence="3" id="KW-0804">Transcription</keyword>
<dbReference type="PANTHER" id="PTHR42756">
    <property type="entry name" value="TRANSCRIPTIONAL REGULATOR, MARR"/>
    <property type="match status" value="1"/>
</dbReference>
<dbReference type="STRING" id="1208324.P73_0233"/>
<proteinExistence type="predicted"/>
<dbReference type="KEGG" id="cid:P73_0233"/>
<evidence type="ECO:0000313" key="6">
    <source>
        <dbReference type="Proteomes" id="UP000031521"/>
    </source>
</evidence>
<keyword evidence="1" id="KW-0805">Transcription regulation</keyword>
<accession>A0A0B5DMU9</accession>
<keyword evidence="2" id="KW-0238">DNA-binding</keyword>
<dbReference type="PANTHER" id="PTHR42756:SF1">
    <property type="entry name" value="TRANSCRIPTIONAL REPRESSOR OF EMRAB OPERON"/>
    <property type="match status" value="1"/>
</dbReference>
<dbReference type="GO" id="GO:0003700">
    <property type="term" value="F:DNA-binding transcription factor activity"/>
    <property type="evidence" value="ECO:0007669"/>
    <property type="project" value="InterPro"/>
</dbReference>
<protein>
    <submittedName>
        <fullName evidence="5">MarR family transcriptional regulator</fullName>
    </submittedName>
</protein>
<dbReference type="EMBL" id="CP004393">
    <property type="protein sequence ID" value="AJE44948.1"/>
    <property type="molecule type" value="Genomic_DNA"/>
</dbReference>
<evidence type="ECO:0000256" key="1">
    <source>
        <dbReference type="ARBA" id="ARBA00023015"/>
    </source>
</evidence>
<evidence type="ECO:0000256" key="2">
    <source>
        <dbReference type="ARBA" id="ARBA00023125"/>
    </source>
</evidence>
<dbReference type="InterPro" id="IPR036388">
    <property type="entry name" value="WH-like_DNA-bd_sf"/>
</dbReference>
<sequence>MIRDVNRFFQRELGKRIAPLGVTLGQWYVLRVLWIQDGISQSEISQRTGVAAPTVVSALRSLTDQKYVVRDKHPTDHRKNIIFLTKSGRQLESACLAQARAVNEFSLSGVSREDVETCMRVLLAARSRFECDEMADGRDGADAQTGT</sequence>
<reference evidence="5 6" key="1">
    <citation type="journal article" date="2014" name="Int. J. Syst. Evol. Microbiol.">
        <title>Celeribacter indicus sp. nov., a polycyclic aromatic hydrocarbon-degrading bacterium from deep-sea sediment and reclassification of Huaishuia halophila as Celeribacter halophilus comb. nov.</title>
        <authorList>
            <person name="Lai Q."/>
            <person name="Cao J."/>
            <person name="Yuan J."/>
            <person name="Li F."/>
            <person name="Shao Z."/>
        </authorList>
    </citation>
    <scope>NUCLEOTIDE SEQUENCE [LARGE SCALE GENOMIC DNA]</scope>
    <source>
        <strain evidence="5">P73</strain>
    </source>
</reference>
<dbReference type="InterPro" id="IPR000835">
    <property type="entry name" value="HTH_MarR-typ"/>
</dbReference>
<dbReference type="InterPro" id="IPR036390">
    <property type="entry name" value="WH_DNA-bd_sf"/>
</dbReference>
<dbReference type="PROSITE" id="PS50995">
    <property type="entry name" value="HTH_MARR_2"/>
    <property type="match status" value="1"/>
</dbReference>
<dbReference type="SMART" id="SM00347">
    <property type="entry name" value="HTH_MARR"/>
    <property type="match status" value="1"/>
</dbReference>
<dbReference type="Gene3D" id="1.10.10.10">
    <property type="entry name" value="Winged helix-like DNA-binding domain superfamily/Winged helix DNA-binding domain"/>
    <property type="match status" value="1"/>
</dbReference>
<dbReference type="SUPFAM" id="SSF46785">
    <property type="entry name" value="Winged helix' DNA-binding domain"/>
    <property type="match status" value="1"/>
</dbReference>
<evidence type="ECO:0000313" key="5">
    <source>
        <dbReference type="EMBL" id="AJE44948.1"/>
    </source>
</evidence>
<name>A0A0B5DMU9_9RHOB</name>
<dbReference type="AlphaFoldDB" id="A0A0B5DMU9"/>
<evidence type="ECO:0000256" key="3">
    <source>
        <dbReference type="ARBA" id="ARBA00023163"/>
    </source>
</evidence>
<keyword evidence="6" id="KW-1185">Reference proteome</keyword>
<gene>
    <name evidence="5" type="ORF">P73_0233</name>
</gene>
<dbReference type="HOGENOM" id="CLU_083287_18_1_5"/>
<feature type="domain" description="HTH marR-type" evidence="4">
    <location>
        <begin position="1"/>
        <end position="127"/>
    </location>
</feature>
<dbReference type="Pfam" id="PF12802">
    <property type="entry name" value="MarR_2"/>
    <property type="match status" value="1"/>
</dbReference>
<evidence type="ECO:0000259" key="4">
    <source>
        <dbReference type="PROSITE" id="PS50995"/>
    </source>
</evidence>
<dbReference type="Proteomes" id="UP000031521">
    <property type="component" value="Chromosome"/>
</dbReference>
<organism evidence="5 6">
    <name type="scientific">Celeribacter indicus</name>
    <dbReference type="NCBI Taxonomy" id="1208324"/>
    <lineage>
        <taxon>Bacteria</taxon>
        <taxon>Pseudomonadati</taxon>
        <taxon>Pseudomonadota</taxon>
        <taxon>Alphaproteobacteria</taxon>
        <taxon>Rhodobacterales</taxon>
        <taxon>Roseobacteraceae</taxon>
        <taxon>Celeribacter</taxon>
    </lineage>
</organism>